<accession>A0A1I1UET8</accession>
<dbReference type="EMBL" id="FOMO01000003">
    <property type="protein sequence ID" value="SFD69279.1"/>
    <property type="molecule type" value="Genomic_DNA"/>
</dbReference>
<dbReference type="Gene3D" id="3.30.310.50">
    <property type="entry name" value="Alpha-D-phosphohexomutase, C-terminal domain"/>
    <property type="match status" value="1"/>
</dbReference>
<dbReference type="AlphaFoldDB" id="A0A1I1UET8"/>
<keyword evidence="2" id="KW-1185">Reference proteome</keyword>
<evidence type="ECO:0000313" key="2">
    <source>
        <dbReference type="Proteomes" id="UP000243950"/>
    </source>
</evidence>
<reference evidence="2" key="1">
    <citation type="submission" date="2016-10" db="EMBL/GenBank/DDBJ databases">
        <authorList>
            <person name="Varghese N."/>
            <person name="Submissions S."/>
        </authorList>
    </citation>
    <scope>NUCLEOTIDE SEQUENCE [LARGE SCALE GENOMIC DNA]</scope>
    <source>
        <strain evidence="2">JCM 2783</strain>
    </source>
</reference>
<evidence type="ECO:0000313" key="1">
    <source>
        <dbReference type="EMBL" id="SFD69279.1"/>
    </source>
</evidence>
<evidence type="ECO:0008006" key="3">
    <source>
        <dbReference type="Google" id="ProtNLM"/>
    </source>
</evidence>
<dbReference type="InterPro" id="IPR014543">
    <property type="entry name" value="UCP028291"/>
</dbReference>
<name>A0A1I1UET8_PSEOC</name>
<organism evidence="1 2">
    <name type="scientific">Pseudomonas straminea</name>
    <dbReference type="NCBI Taxonomy" id="47882"/>
    <lineage>
        <taxon>Bacteria</taxon>
        <taxon>Pseudomonadati</taxon>
        <taxon>Pseudomonadota</taxon>
        <taxon>Gammaproteobacteria</taxon>
        <taxon>Pseudomonadales</taxon>
        <taxon>Pseudomonadaceae</taxon>
        <taxon>Phytopseudomonas</taxon>
    </lineage>
</organism>
<proteinExistence type="predicted"/>
<dbReference type="PIRSF" id="PIRSF028291">
    <property type="entry name" value="UCP028291"/>
    <property type="match status" value="1"/>
</dbReference>
<dbReference type="RefSeq" id="WP_093503056.1">
    <property type="nucleotide sequence ID" value="NZ_BSSG01000004.1"/>
</dbReference>
<gene>
    <name evidence="1" type="ORF">SAMN05216372_103297</name>
</gene>
<sequence>MPESRATVTTEQGLRCLTRLCRHWSHKFQVSFYEQRGEIVFDPARLTLTRFEGGLTAVIKAPDSAALDRLEPVVADHMQRMVADETLQIDWQR</sequence>
<protein>
    <recommendedName>
        <fullName evidence="3">DUF2218 domain-containing protein</fullName>
    </recommendedName>
</protein>
<dbReference type="Proteomes" id="UP000243950">
    <property type="component" value="Unassembled WGS sequence"/>
</dbReference>
<dbReference type="Pfam" id="PF09981">
    <property type="entry name" value="DUF2218"/>
    <property type="match status" value="1"/>
</dbReference>